<evidence type="ECO:0008006" key="2">
    <source>
        <dbReference type="Google" id="ProtNLM"/>
    </source>
</evidence>
<proteinExistence type="predicted"/>
<name>A0A699H325_TANCI</name>
<reference evidence="1" key="1">
    <citation type="journal article" date="2019" name="Sci. Rep.">
        <title>Draft genome of Tanacetum cinerariifolium, the natural source of mosquito coil.</title>
        <authorList>
            <person name="Yamashiro T."/>
            <person name="Shiraishi A."/>
            <person name="Satake H."/>
            <person name="Nakayama K."/>
        </authorList>
    </citation>
    <scope>NUCLEOTIDE SEQUENCE</scope>
</reference>
<evidence type="ECO:0000313" key="1">
    <source>
        <dbReference type="EMBL" id="GEW55748.1"/>
    </source>
</evidence>
<organism evidence="1">
    <name type="scientific">Tanacetum cinerariifolium</name>
    <name type="common">Dalmatian daisy</name>
    <name type="synonym">Chrysanthemum cinerariifolium</name>
    <dbReference type="NCBI Taxonomy" id="118510"/>
    <lineage>
        <taxon>Eukaryota</taxon>
        <taxon>Viridiplantae</taxon>
        <taxon>Streptophyta</taxon>
        <taxon>Embryophyta</taxon>
        <taxon>Tracheophyta</taxon>
        <taxon>Spermatophyta</taxon>
        <taxon>Magnoliopsida</taxon>
        <taxon>eudicotyledons</taxon>
        <taxon>Gunneridae</taxon>
        <taxon>Pentapetalae</taxon>
        <taxon>asterids</taxon>
        <taxon>campanulids</taxon>
        <taxon>Asterales</taxon>
        <taxon>Asteraceae</taxon>
        <taxon>Asteroideae</taxon>
        <taxon>Anthemideae</taxon>
        <taxon>Anthemidinae</taxon>
        <taxon>Tanacetum</taxon>
    </lineage>
</organism>
<dbReference type="EMBL" id="BKCJ010063475">
    <property type="protein sequence ID" value="GEW55748.1"/>
    <property type="molecule type" value="Genomic_DNA"/>
</dbReference>
<accession>A0A699H325</accession>
<comment type="caution">
    <text evidence="1">The sequence shown here is derived from an EMBL/GenBank/DDBJ whole genome shotgun (WGS) entry which is preliminary data.</text>
</comment>
<protein>
    <recommendedName>
        <fullName evidence="2">Integrase, catalytic region, zinc finger, CCHC-type, peptidase aspartic, catalytic</fullName>
    </recommendedName>
</protein>
<gene>
    <name evidence="1" type="ORF">Tci_227724</name>
</gene>
<sequence length="379" mass="43549">MRIEQFQVNTKFLNTLPPEWGKFMTDVKLVKDLYTTNFDQLHADLEQHELYANEVRLLRERNQDPLAFVANQQMTPPHFNTYESRVFDGQPAQTIIPNNAAFQTEDLDMYDSDCDDISNAQAVLMANISNYGSGVILEEAQQIKPTLYDGIVISAKHIAMHVIDDEETLILEKESRSKKAKKDKDPEAIKQKISNNPVDYVKLNMLHEDFGKRFVPQHELLVDETLWYHMLNLSTKSSDALPIKIEAAKEPPRIKRKEIVDIAAQKPSANTITPRMFNLDLETLAPRLLQNREIHLEYLKNTEEQVHILWGIVEQAKAKQPLEDALNFACKHAQQIQEFLVYVQDTCPNVIKPSAKKVDVTPKNKVKKVTFAELLALKY</sequence>
<dbReference type="AlphaFoldDB" id="A0A699H325"/>